<gene>
    <name evidence="2" type="ORF">DEW08_14160</name>
</gene>
<evidence type="ECO:0000313" key="2">
    <source>
        <dbReference type="EMBL" id="AWK87210.1"/>
    </source>
</evidence>
<keyword evidence="1" id="KW-0812">Transmembrane</keyword>
<keyword evidence="3" id="KW-1185">Reference proteome</keyword>
<dbReference type="Proteomes" id="UP000245629">
    <property type="component" value="Chromosome 2"/>
</dbReference>
<keyword evidence="1" id="KW-1133">Transmembrane helix</keyword>
<proteinExistence type="predicted"/>
<dbReference type="OrthoDB" id="7334386at2"/>
<evidence type="ECO:0000256" key="1">
    <source>
        <dbReference type="SAM" id="Phobius"/>
    </source>
</evidence>
<reference evidence="3" key="1">
    <citation type="submission" date="2018-05" db="EMBL/GenBank/DDBJ databases">
        <title>Azospirillum thermophila sp. nov., a novel isolated from hot spring.</title>
        <authorList>
            <person name="Zhao Z."/>
        </authorList>
    </citation>
    <scope>NUCLEOTIDE SEQUENCE [LARGE SCALE GENOMIC DNA]</scope>
    <source>
        <strain evidence="3">CFH 70021</strain>
    </source>
</reference>
<accession>A0A2S2CS61</accession>
<dbReference type="EMBL" id="CP029353">
    <property type="protein sequence ID" value="AWK87210.1"/>
    <property type="molecule type" value="Genomic_DNA"/>
</dbReference>
<feature type="transmembrane region" description="Helical" evidence="1">
    <location>
        <begin position="172"/>
        <end position="195"/>
    </location>
</feature>
<dbReference type="AlphaFoldDB" id="A0A2S2CS61"/>
<evidence type="ECO:0000313" key="3">
    <source>
        <dbReference type="Proteomes" id="UP000245629"/>
    </source>
</evidence>
<dbReference type="KEGG" id="azz:DEW08_14160"/>
<organism evidence="2 3">
    <name type="scientific">Azospirillum thermophilum</name>
    <dbReference type="NCBI Taxonomy" id="2202148"/>
    <lineage>
        <taxon>Bacteria</taxon>
        <taxon>Pseudomonadati</taxon>
        <taxon>Pseudomonadota</taxon>
        <taxon>Alphaproteobacteria</taxon>
        <taxon>Rhodospirillales</taxon>
        <taxon>Azospirillaceae</taxon>
        <taxon>Azospirillum</taxon>
    </lineage>
</organism>
<sequence length="251" mass="25966">MILGRALALRTGAVIAATVALAVLLSMVLAALKFERTLHDVTSSRLSVVADEVRRRVEYGLTLGLDLSELVDVQGLVERAAEPEEIENAEVVGEDGTVLFAANLSSVGRPSTVAWEPDSAPVPGGIRQRIDGDAIILGAGVRNSFGQLVGEVIIRSSLSGLNERINAVARHLLTSLLVLLGVAALATLGAVVLVVGRGGRRLAGEAAGSGAISGAVRRRLQAGVAEADAAMADLDRDMDAMERATPQAVVP</sequence>
<name>A0A2S2CS61_9PROT</name>
<protein>
    <submittedName>
        <fullName evidence="2">Uncharacterized protein</fullName>
    </submittedName>
</protein>
<dbReference type="RefSeq" id="WP_109328101.1">
    <property type="nucleotide sequence ID" value="NZ_CP029353.1"/>
</dbReference>
<keyword evidence="1" id="KW-0472">Membrane</keyword>